<keyword evidence="3" id="KW-1003">Cell membrane</keyword>
<dbReference type="Gene3D" id="1.20.1250.20">
    <property type="entry name" value="MFS general substrate transporter like domains"/>
    <property type="match status" value="1"/>
</dbReference>
<dbReference type="GO" id="GO:0022857">
    <property type="term" value="F:transmembrane transporter activity"/>
    <property type="evidence" value="ECO:0007669"/>
    <property type="project" value="InterPro"/>
</dbReference>
<evidence type="ECO:0000313" key="9">
    <source>
        <dbReference type="EMBL" id="SNT48731.1"/>
    </source>
</evidence>
<dbReference type="PANTHER" id="PTHR23513">
    <property type="entry name" value="INTEGRAL MEMBRANE EFFLUX PROTEIN-RELATED"/>
    <property type="match status" value="1"/>
</dbReference>
<evidence type="ECO:0000256" key="5">
    <source>
        <dbReference type="ARBA" id="ARBA00022989"/>
    </source>
</evidence>
<keyword evidence="6 7" id="KW-0472">Membrane</keyword>
<evidence type="ECO:0000256" key="3">
    <source>
        <dbReference type="ARBA" id="ARBA00022475"/>
    </source>
</evidence>
<reference evidence="10" key="1">
    <citation type="submission" date="2017-06" db="EMBL/GenBank/DDBJ databases">
        <authorList>
            <person name="Varghese N."/>
            <person name="Submissions S."/>
        </authorList>
    </citation>
    <scope>NUCLEOTIDE SEQUENCE [LARGE SCALE GENOMIC DNA]</scope>
    <source>
        <strain evidence="10">JCM 23211</strain>
    </source>
</reference>
<feature type="transmembrane region" description="Helical" evidence="7">
    <location>
        <begin position="305"/>
        <end position="326"/>
    </location>
</feature>
<dbReference type="AlphaFoldDB" id="A0A239N184"/>
<dbReference type="InterPro" id="IPR036259">
    <property type="entry name" value="MFS_trans_sf"/>
</dbReference>
<dbReference type="InterPro" id="IPR010290">
    <property type="entry name" value="TM_effector"/>
</dbReference>
<evidence type="ECO:0000256" key="7">
    <source>
        <dbReference type="SAM" id="Phobius"/>
    </source>
</evidence>
<sequence>MDPVFGPVFFGKLLTTTGQWILNVSNAIVTYSLTGDAFLVGLVSVAQFTPQLLLAPLSGRLADQGNPVRQIIAGRVITALGGFGTALSIWAVGGAENLPGAWVLIVTAFVVGLGTVLGGPAMQSIVPTLVRPNEIGAAVTLNSTPMTIARAVGPAAAAAIIVGAGPGAAFVTGAVTNLVLAGILLIVRIPARPRRVGTDFSIRAGLAYVVRDRPIRLLMVCTAAAALAAEPALTLAPALADQLQASPGYVGLIASSFGIGCGVGIALTGLLRRAVGSAVIATSGLLATAAALTAAAFATSQVLTLVVFGVCGAGMTCAFTSASVMIQQRVLPELRGRVMATWSMAFLGTRPISAALNGSVAEIVSVRAALIVTAGLIVAAAIASRPAATDPPSTTTH</sequence>
<dbReference type="Pfam" id="PF05977">
    <property type="entry name" value="MFS_3"/>
    <property type="match status" value="1"/>
</dbReference>
<dbReference type="SUPFAM" id="SSF103473">
    <property type="entry name" value="MFS general substrate transporter"/>
    <property type="match status" value="1"/>
</dbReference>
<proteinExistence type="predicted"/>
<evidence type="ECO:0000256" key="6">
    <source>
        <dbReference type="ARBA" id="ARBA00023136"/>
    </source>
</evidence>
<feature type="transmembrane region" description="Helical" evidence="7">
    <location>
        <begin position="278"/>
        <end position="299"/>
    </location>
</feature>
<feature type="transmembrane region" description="Helical" evidence="7">
    <location>
        <begin position="248"/>
        <end position="271"/>
    </location>
</feature>
<accession>A0A239N184</accession>
<name>A0A239N184_9NOCA</name>
<feature type="transmembrane region" description="Helical" evidence="7">
    <location>
        <begin position="168"/>
        <end position="187"/>
    </location>
</feature>
<keyword evidence="10" id="KW-1185">Reference proteome</keyword>
<dbReference type="GO" id="GO:0005886">
    <property type="term" value="C:plasma membrane"/>
    <property type="evidence" value="ECO:0007669"/>
    <property type="project" value="UniProtKB-SubCell"/>
</dbReference>
<dbReference type="PANTHER" id="PTHR23513:SF11">
    <property type="entry name" value="STAPHYLOFERRIN A TRANSPORTER"/>
    <property type="match status" value="1"/>
</dbReference>
<gene>
    <name evidence="9" type="ORF">SAMN05421642_12731</name>
</gene>
<keyword evidence="5 7" id="KW-1133">Transmembrane helix</keyword>
<keyword evidence="4 7" id="KW-0812">Transmembrane</keyword>
<dbReference type="PROSITE" id="PS50850">
    <property type="entry name" value="MFS"/>
    <property type="match status" value="1"/>
</dbReference>
<evidence type="ECO:0000259" key="8">
    <source>
        <dbReference type="PROSITE" id="PS50850"/>
    </source>
</evidence>
<feature type="domain" description="Major facilitator superfamily (MFS) profile" evidence="8">
    <location>
        <begin position="200"/>
        <end position="397"/>
    </location>
</feature>
<evidence type="ECO:0000256" key="1">
    <source>
        <dbReference type="ARBA" id="ARBA00004651"/>
    </source>
</evidence>
<feature type="transmembrane region" description="Helical" evidence="7">
    <location>
        <begin position="217"/>
        <end position="236"/>
    </location>
</feature>
<comment type="subcellular location">
    <subcellularLocation>
        <location evidence="1">Cell membrane</location>
        <topology evidence="1">Multi-pass membrane protein</topology>
    </subcellularLocation>
</comment>
<feature type="transmembrane region" description="Helical" evidence="7">
    <location>
        <begin position="364"/>
        <end position="383"/>
    </location>
</feature>
<evidence type="ECO:0000256" key="4">
    <source>
        <dbReference type="ARBA" id="ARBA00022692"/>
    </source>
</evidence>
<dbReference type="InterPro" id="IPR020846">
    <property type="entry name" value="MFS_dom"/>
</dbReference>
<feature type="transmembrane region" description="Helical" evidence="7">
    <location>
        <begin position="99"/>
        <end position="118"/>
    </location>
</feature>
<evidence type="ECO:0000256" key="2">
    <source>
        <dbReference type="ARBA" id="ARBA00022448"/>
    </source>
</evidence>
<keyword evidence="2" id="KW-0813">Transport</keyword>
<dbReference type="CDD" id="cd06173">
    <property type="entry name" value="MFS_MefA_like"/>
    <property type="match status" value="1"/>
</dbReference>
<dbReference type="EMBL" id="FZOW01000027">
    <property type="protein sequence ID" value="SNT48731.1"/>
    <property type="molecule type" value="Genomic_DNA"/>
</dbReference>
<evidence type="ECO:0000313" key="10">
    <source>
        <dbReference type="Proteomes" id="UP000198327"/>
    </source>
</evidence>
<feature type="transmembrane region" description="Helical" evidence="7">
    <location>
        <begin position="71"/>
        <end position="93"/>
    </location>
</feature>
<organism evidence="9 10">
    <name type="scientific">Rhodococcoides kyotonense</name>
    <dbReference type="NCBI Taxonomy" id="398843"/>
    <lineage>
        <taxon>Bacteria</taxon>
        <taxon>Bacillati</taxon>
        <taxon>Actinomycetota</taxon>
        <taxon>Actinomycetes</taxon>
        <taxon>Mycobacteriales</taxon>
        <taxon>Nocardiaceae</taxon>
        <taxon>Rhodococcoides</taxon>
    </lineage>
</organism>
<dbReference type="Proteomes" id="UP000198327">
    <property type="component" value="Unassembled WGS sequence"/>
</dbReference>
<protein>
    <submittedName>
        <fullName evidence="9">Predicted arabinose efflux permease, MFS family</fullName>
    </submittedName>
</protein>